<dbReference type="Proteomes" id="UP000077315">
    <property type="component" value="Unassembled WGS sequence"/>
</dbReference>
<dbReference type="AlphaFoldDB" id="A0A163A457"/>
<keyword evidence="1" id="KW-0812">Transmembrane</keyword>
<organism evidence="2 3">
    <name type="scientific">Phycomyces blakesleeanus (strain ATCC 8743b / DSM 1359 / FGSC 10004 / NBRC 33097 / NRRL 1555)</name>
    <dbReference type="NCBI Taxonomy" id="763407"/>
    <lineage>
        <taxon>Eukaryota</taxon>
        <taxon>Fungi</taxon>
        <taxon>Fungi incertae sedis</taxon>
        <taxon>Mucoromycota</taxon>
        <taxon>Mucoromycotina</taxon>
        <taxon>Mucoromycetes</taxon>
        <taxon>Mucorales</taxon>
        <taxon>Phycomycetaceae</taxon>
        <taxon>Phycomyces</taxon>
    </lineage>
</organism>
<dbReference type="InParanoid" id="A0A163A457"/>
<sequence length="90" mass="10111">MPHHLCFNLPLSNNFSPLHHYGLHTAVLYAFPLTSSSLTLYLAHDRCHLCSSFSNSTLSFFTSLLSTPDLILLNPSNFILLGDFNHLRPP</sequence>
<dbReference type="GeneID" id="28992931"/>
<name>A0A163A457_PHYB8</name>
<accession>A0A163A457</accession>
<dbReference type="VEuPathDB" id="FungiDB:PHYBLDRAFT_148171"/>
<dbReference type="RefSeq" id="XP_018288991.1">
    <property type="nucleotide sequence ID" value="XM_018432025.1"/>
</dbReference>
<keyword evidence="1" id="KW-0472">Membrane</keyword>
<proteinExistence type="predicted"/>
<evidence type="ECO:0000256" key="1">
    <source>
        <dbReference type="SAM" id="Phobius"/>
    </source>
</evidence>
<keyword evidence="1" id="KW-1133">Transmembrane helix</keyword>
<keyword evidence="3" id="KW-1185">Reference proteome</keyword>
<feature type="transmembrane region" description="Helical" evidence="1">
    <location>
        <begin position="20"/>
        <end position="43"/>
    </location>
</feature>
<dbReference type="EMBL" id="KV440987">
    <property type="protein sequence ID" value="OAD70951.1"/>
    <property type="molecule type" value="Genomic_DNA"/>
</dbReference>
<protein>
    <submittedName>
        <fullName evidence="2">Uncharacterized protein</fullName>
    </submittedName>
</protein>
<evidence type="ECO:0000313" key="3">
    <source>
        <dbReference type="Proteomes" id="UP000077315"/>
    </source>
</evidence>
<gene>
    <name evidence="2" type="ORF">PHYBLDRAFT_148171</name>
</gene>
<evidence type="ECO:0000313" key="2">
    <source>
        <dbReference type="EMBL" id="OAD70951.1"/>
    </source>
</evidence>
<reference evidence="3" key="1">
    <citation type="submission" date="2015-06" db="EMBL/GenBank/DDBJ databases">
        <title>Expansion of signal transduction pathways in fungi by whole-genome duplication.</title>
        <authorList>
            <consortium name="DOE Joint Genome Institute"/>
            <person name="Corrochano L.M."/>
            <person name="Kuo A."/>
            <person name="Marcet-Houben M."/>
            <person name="Polaino S."/>
            <person name="Salamov A."/>
            <person name="Villalobos J.M."/>
            <person name="Alvarez M.I."/>
            <person name="Avalos J."/>
            <person name="Benito E.P."/>
            <person name="Benoit I."/>
            <person name="Burger G."/>
            <person name="Camino L.P."/>
            <person name="Canovas D."/>
            <person name="Cerda-Olmedo E."/>
            <person name="Cheng J.-F."/>
            <person name="Dominguez A."/>
            <person name="Elias M."/>
            <person name="Eslava A.P."/>
            <person name="Glaser F."/>
            <person name="Grimwood J."/>
            <person name="Gutierrez G."/>
            <person name="Heitman J."/>
            <person name="Henrissat B."/>
            <person name="Iturriaga E.A."/>
            <person name="Lang B.F."/>
            <person name="Lavin J.L."/>
            <person name="Lee S."/>
            <person name="Li W."/>
            <person name="Lindquist E."/>
            <person name="Lopez-Garcia S."/>
            <person name="Luque E.M."/>
            <person name="Marcos A.T."/>
            <person name="Martin J."/>
            <person name="McCluskey K."/>
            <person name="Medina H.R."/>
            <person name="Miralles-Duran A."/>
            <person name="Miyazaki A."/>
            <person name="Munoz-Torres E."/>
            <person name="Oguiza J.A."/>
            <person name="Ohm R."/>
            <person name="Olmedo M."/>
            <person name="Orejas M."/>
            <person name="Ortiz-Castellanos L."/>
            <person name="Pisabarro A.G."/>
            <person name="Rodriguez-Romero J."/>
            <person name="Ruiz-Herrera J."/>
            <person name="Ruiz-Vazquez R."/>
            <person name="Sanz C."/>
            <person name="Schackwitz W."/>
            <person name="Schmutz J."/>
            <person name="Shahriari M."/>
            <person name="Shelest E."/>
            <person name="Silva-Franco F."/>
            <person name="Soanes D."/>
            <person name="Syed K."/>
            <person name="Tagua V.G."/>
            <person name="Talbot N.J."/>
            <person name="Thon M."/>
            <person name="De vries R.P."/>
            <person name="Wiebenga A."/>
            <person name="Yadav J.S."/>
            <person name="Braun E.L."/>
            <person name="Baker S."/>
            <person name="Garre V."/>
            <person name="Horwitz B."/>
            <person name="Torres-Martinez S."/>
            <person name="Idnurm A."/>
            <person name="Herrera-Estrella A."/>
            <person name="Gabaldon T."/>
            <person name="Grigoriev I.V."/>
        </authorList>
    </citation>
    <scope>NUCLEOTIDE SEQUENCE [LARGE SCALE GENOMIC DNA]</scope>
    <source>
        <strain evidence="3">NRRL 1555(-)</strain>
    </source>
</reference>